<evidence type="ECO:0000313" key="3">
    <source>
        <dbReference type="Proteomes" id="UP000222542"/>
    </source>
</evidence>
<protein>
    <submittedName>
        <fullName evidence="2">Uncharacterized protein</fullName>
    </submittedName>
</protein>
<accession>A0A2G3AIF3</accession>
<proteinExistence type="predicted"/>
<dbReference type="Proteomes" id="UP000222542">
    <property type="component" value="Unassembled WGS sequence"/>
</dbReference>
<gene>
    <name evidence="2" type="ORF">T459_01894</name>
</gene>
<organism evidence="2 3">
    <name type="scientific">Capsicum annuum</name>
    <name type="common">Capsicum pepper</name>
    <dbReference type="NCBI Taxonomy" id="4072"/>
    <lineage>
        <taxon>Eukaryota</taxon>
        <taxon>Viridiplantae</taxon>
        <taxon>Streptophyta</taxon>
        <taxon>Embryophyta</taxon>
        <taxon>Tracheophyta</taxon>
        <taxon>Spermatophyta</taxon>
        <taxon>Magnoliopsida</taxon>
        <taxon>eudicotyledons</taxon>
        <taxon>Gunneridae</taxon>
        <taxon>Pentapetalae</taxon>
        <taxon>asterids</taxon>
        <taxon>lamiids</taxon>
        <taxon>Solanales</taxon>
        <taxon>Solanaceae</taxon>
        <taxon>Solanoideae</taxon>
        <taxon>Capsiceae</taxon>
        <taxon>Capsicum</taxon>
    </lineage>
</organism>
<dbReference type="AlphaFoldDB" id="A0A2G3AIF3"/>
<name>A0A2G3AIF3_CAPAN</name>
<feature type="region of interest" description="Disordered" evidence="1">
    <location>
        <begin position="96"/>
        <end position="115"/>
    </location>
</feature>
<sequence length="265" mass="30461">SGYSDDKESLDLEECMFCFTIRESFPNSRLTADLSLKVFGCTVFVHVHNRSKREPRDKKCVFGEHHVEDSFFCDIKENRRQTNEELDITINIDVRDLGGDMNKHDPNDEKGSNLRDVMDLNDLNDKNSDIEPIDPLNDKNKNKNGEQTKEIQVYSRRNRTQDKRTKDSQQCQKSIPQDLNGIQGNLPTDSIFNSFSELDLPIAKCKGVRNAPKYLISMLVSYKKLSPSYSAFTSQIPKPVQDALQVPEWKKAILEELRALEKNET</sequence>
<evidence type="ECO:0000256" key="1">
    <source>
        <dbReference type="SAM" id="MobiDB-lite"/>
    </source>
</evidence>
<feature type="non-terminal residue" evidence="2">
    <location>
        <position position="1"/>
    </location>
</feature>
<comment type="caution">
    <text evidence="2">The sequence shown here is derived from an EMBL/GenBank/DDBJ whole genome shotgun (WGS) entry which is preliminary data.</text>
</comment>
<feature type="compositionally biased region" description="Basic and acidic residues" evidence="1">
    <location>
        <begin position="136"/>
        <end position="149"/>
    </location>
</feature>
<dbReference type="Gramene" id="PHT94012">
    <property type="protein sequence ID" value="PHT94012"/>
    <property type="gene ID" value="T459_01894"/>
</dbReference>
<reference evidence="2 3" key="2">
    <citation type="journal article" date="2017" name="Genome Biol.">
        <title>New reference genome sequences of hot pepper reveal the massive evolution of plant disease-resistance genes by retroduplication.</title>
        <authorList>
            <person name="Kim S."/>
            <person name="Park J."/>
            <person name="Yeom S.I."/>
            <person name="Kim Y.M."/>
            <person name="Seo E."/>
            <person name="Kim K.T."/>
            <person name="Kim M.S."/>
            <person name="Lee J.M."/>
            <person name="Cheong K."/>
            <person name="Shin H.S."/>
            <person name="Kim S.B."/>
            <person name="Han K."/>
            <person name="Lee J."/>
            <person name="Park M."/>
            <person name="Lee H.A."/>
            <person name="Lee H.Y."/>
            <person name="Lee Y."/>
            <person name="Oh S."/>
            <person name="Lee J.H."/>
            <person name="Choi E."/>
            <person name="Choi E."/>
            <person name="Lee S.E."/>
            <person name="Jeon J."/>
            <person name="Kim H."/>
            <person name="Choi G."/>
            <person name="Song H."/>
            <person name="Lee J."/>
            <person name="Lee S.C."/>
            <person name="Kwon J.K."/>
            <person name="Lee H.Y."/>
            <person name="Koo N."/>
            <person name="Hong Y."/>
            <person name="Kim R.W."/>
            <person name="Kang W.H."/>
            <person name="Huh J.H."/>
            <person name="Kang B.C."/>
            <person name="Yang T.J."/>
            <person name="Lee Y.H."/>
            <person name="Bennetzen J.L."/>
            <person name="Choi D."/>
        </authorList>
    </citation>
    <scope>NUCLEOTIDE SEQUENCE [LARGE SCALE GENOMIC DNA]</scope>
    <source>
        <strain evidence="3">cv. CM334</strain>
    </source>
</reference>
<evidence type="ECO:0000313" key="2">
    <source>
        <dbReference type="EMBL" id="PHT94012.1"/>
    </source>
</evidence>
<feature type="region of interest" description="Disordered" evidence="1">
    <location>
        <begin position="121"/>
        <end position="172"/>
    </location>
</feature>
<reference evidence="2 3" key="1">
    <citation type="journal article" date="2014" name="Nat. Genet.">
        <title>Genome sequence of the hot pepper provides insights into the evolution of pungency in Capsicum species.</title>
        <authorList>
            <person name="Kim S."/>
            <person name="Park M."/>
            <person name="Yeom S.I."/>
            <person name="Kim Y.M."/>
            <person name="Lee J.M."/>
            <person name="Lee H.A."/>
            <person name="Seo E."/>
            <person name="Choi J."/>
            <person name="Cheong K."/>
            <person name="Kim K.T."/>
            <person name="Jung K."/>
            <person name="Lee G.W."/>
            <person name="Oh S.K."/>
            <person name="Bae C."/>
            <person name="Kim S.B."/>
            <person name="Lee H.Y."/>
            <person name="Kim S.Y."/>
            <person name="Kim M.S."/>
            <person name="Kang B.C."/>
            <person name="Jo Y.D."/>
            <person name="Yang H.B."/>
            <person name="Jeong H.J."/>
            <person name="Kang W.H."/>
            <person name="Kwon J.K."/>
            <person name="Shin C."/>
            <person name="Lim J.Y."/>
            <person name="Park J.H."/>
            <person name="Huh J.H."/>
            <person name="Kim J.S."/>
            <person name="Kim B.D."/>
            <person name="Cohen O."/>
            <person name="Paran I."/>
            <person name="Suh M.C."/>
            <person name="Lee S.B."/>
            <person name="Kim Y.K."/>
            <person name="Shin Y."/>
            <person name="Noh S.J."/>
            <person name="Park J."/>
            <person name="Seo Y.S."/>
            <person name="Kwon S.Y."/>
            <person name="Kim H.A."/>
            <person name="Park J.M."/>
            <person name="Kim H.J."/>
            <person name="Choi S.B."/>
            <person name="Bosland P.W."/>
            <person name="Reeves G."/>
            <person name="Jo S.H."/>
            <person name="Lee B.W."/>
            <person name="Cho H.T."/>
            <person name="Choi H.S."/>
            <person name="Lee M.S."/>
            <person name="Yu Y."/>
            <person name="Do Choi Y."/>
            <person name="Park B.S."/>
            <person name="van Deynze A."/>
            <person name="Ashrafi H."/>
            <person name="Hill T."/>
            <person name="Kim W.T."/>
            <person name="Pai H.S."/>
            <person name="Ahn H.K."/>
            <person name="Yeam I."/>
            <person name="Giovannoni J.J."/>
            <person name="Rose J.K."/>
            <person name="Sorensen I."/>
            <person name="Lee S.J."/>
            <person name="Kim R.W."/>
            <person name="Choi I.Y."/>
            <person name="Choi B.S."/>
            <person name="Lim J.S."/>
            <person name="Lee Y.H."/>
            <person name="Choi D."/>
        </authorList>
    </citation>
    <scope>NUCLEOTIDE SEQUENCE [LARGE SCALE GENOMIC DNA]</scope>
    <source>
        <strain evidence="3">cv. CM334</strain>
    </source>
</reference>
<keyword evidence="3" id="KW-1185">Reference proteome</keyword>
<dbReference type="EMBL" id="AYRZ02000001">
    <property type="protein sequence ID" value="PHT94012.1"/>
    <property type="molecule type" value="Genomic_DNA"/>
</dbReference>